<dbReference type="STRING" id="1661398.A0A482VUL5"/>
<evidence type="ECO:0000313" key="3">
    <source>
        <dbReference type="EMBL" id="RZC36333.1"/>
    </source>
</evidence>
<dbReference type="InterPro" id="IPR048407">
    <property type="entry name" value="Dumpy_DPY"/>
</dbReference>
<dbReference type="OrthoDB" id="4405280at2759"/>
<organism evidence="3 4">
    <name type="scientific">Asbolus verrucosus</name>
    <name type="common">Desert ironclad beetle</name>
    <dbReference type="NCBI Taxonomy" id="1661398"/>
    <lineage>
        <taxon>Eukaryota</taxon>
        <taxon>Metazoa</taxon>
        <taxon>Ecdysozoa</taxon>
        <taxon>Arthropoda</taxon>
        <taxon>Hexapoda</taxon>
        <taxon>Insecta</taxon>
        <taxon>Pterygota</taxon>
        <taxon>Neoptera</taxon>
        <taxon>Endopterygota</taxon>
        <taxon>Coleoptera</taxon>
        <taxon>Polyphaga</taxon>
        <taxon>Cucujiformia</taxon>
        <taxon>Tenebrionidae</taxon>
        <taxon>Pimeliinae</taxon>
        <taxon>Asbolus</taxon>
    </lineage>
</organism>
<dbReference type="EMBL" id="QDEB01063094">
    <property type="protein sequence ID" value="RZC36333.1"/>
    <property type="molecule type" value="Genomic_DNA"/>
</dbReference>
<dbReference type="SUPFAM" id="SSF90148">
    <property type="entry name" value="DPY module"/>
    <property type="match status" value="2"/>
</dbReference>
<feature type="domain" description="EGF-like" evidence="2">
    <location>
        <begin position="473"/>
        <end position="511"/>
    </location>
</feature>
<dbReference type="Proteomes" id="UP000292052">
    <property type="component" value="Unassembled WGS sequence"/>
</dbReference>
<keyword evidence="1" id="KW-1015">Disulfide bond</keyword>
<sequence length="602" mass="65362">MIARVIKLVSETSVWILVQELAAKTLNATFIIIFQFAPAFKAILEMHSYCVHRFLCQYLKIHAVLLHVVQIASKCIDPCPGTCGISAKCQVVNHNPICSCPPRYTGDPFIRCNVIPIEETPPTPINPCQPSPCGSNAQCKEINGSPSCSCLPEFIGSPPNCRPECSSNTECASHLACINNKCKDPCPGTCGSNAECRVISHTPNCSMFHLVYHLLVELMLNVEYKTKLVLALVFLNTLEILMKVVDLNAFSVPIQSKMTLLKIHANLVHVDPTVNVVKLMIRQSAPVYLITSVVLQAAGQNVLLAQNVHKTKHALTKNVPILALELVVLMLNVNCTSGYTGDPFTRCYPIPHGYTGDPFSYCQLKPQEVEPLVVDPCNPTPCGSNARCDNGICTCLPEYQGDPYRGCRPECVLSMDCPKDKACIRNKCKDPCPGTCGQNAECSVANHIPICTCTQGYIGNAFVLCNPIPAPVIVNPCNPSPCGPNSQCRAINGQSVCSCVPGFIGSPPTCRPECVTSAECPLNEACVNQKCIDPCPGTCGLNAKCQVVNHNPICSCPPQYTGDPFLKKNPFLLIHVNLHLVVLIHNVKRSITHHHALVCQNS</sequence>
<dbReference type="SUPFAM" id="SSF57184">
    <property type="entry name" value="Growth factor receptor domain"/>
    <property type="match status" value="1"/>
</dbReference>
<dbReference type="PANTHER" id="PTHR22963">
    <property type="entry name" value="ENDOGLIN-RELATED"/>
    <property type="match status" value="1"/>
</dbReference>
<gene>
    <name evidence="3" type="ORF">BDFB_000151</name>
</gene>
<dbReference type="PROSITE" id="PS01186">
    <property type="entry name" value="EGF_2"/>
    <property type="match status" value="2"/>
</dbReference>
<dbReference type="AlphaFoldDB" id="A0A482VUL5"/>
<evidence type="ECO:0000313" key="4">
    <source>
        <dbReference type="Proteomes" id="UP000292052"/>
    </source>
</evidence>
<feature type="disulfide bond" evidence="1">
    <location>
        <begin position="79"/>
        <end position="89"/>
    </location>
</feature>
<protein>
    <recommendedName>
        <fullName evidence="2">EGF-like domain-containing protein</fullName>
    </recommendedName>
</protein>
<dbReference type="Gene3D" id="2.10.25.10">
    <property type="entry name" value="Laminin"/>
    <property type="match status" value="2"/>
</dbReference>
<dbReference type="InterPro" id="IPR009030">
    <property type="entry name" value="Growth_fac_rcpt_cys_sf"/>
</dbReference>
<feature type="domain" description="EGF-like" evidence="2">
    <location>
        <begin position="76"/>
        <end position="113"/>
    </location>
</feature>
<keyword evidence="1" id="KW-0245">EGF-like domain</keyword>
<keyword evidence="4" id="KW-1185">Reference proteome</keyword>
<evidence type="ECO:0000259" key="2">
    <source>
        <dbReference type="PROSITE" id="PS50026"/>
    </source>
</evidence>
<dbReference type="Pfam" id="PF21164">
    <property type="entry name" value="Dumpy_DPY"/>
    <property type="match status" value="3"/>
</dbReference>
<comment type="caution">
    <text evidence="3">The sequence shown here is derived from an EMBL/GenBank/DDBJ whole genome shotgun (WGS) entry which is preliminary data.</text>
</comment>
<reference evidence="3 4" key="1">
    <citation type="submission" date="2017-03" db="EMBL/GenBank/DDBJ databases">
        <title>Genome of the blue death feigning beetle - Asbolus verrucosus.</title>
        <authorList>
            <person name="Rider S.D."/>
        </authorList>
    </citation>
    <scope>NUCLEOTIDE SEQUENCE [LARGE SCALE GENOMIC DNA]</scope>
    <source>
        <strain evidence="3">Butters</strain>
        <tissue evidence="3">Head and leg muscle</tissue>
    </source>
</reference>
<dbReference type="SMART" id="SM00181">
    <property type="entry name" value="EGF"/>
    <property type="match status" value="6"/>
</dbReference>
<accession>A0A482VUL5</accession>
<feature type="domain" description="EGF-like" evidence="2">
    <location>
        <begin position="124"/>
        <end position="162"/>
    </location>
</feature>
<proteinExistence type="predicted"/>
<dbReference type="PROSITE" id="PS50026">
    <property type="entry name" value="EGF_3"/>
    <property type="match status" value="3"/>
</dbReference>
<comment type="caution">
    <text evidence="1">Lacks conserved residue(s) required for the propagation of feature annotation.</text>
</comment>
<evidence type="ECO:0000256" key="1">
    <source>
        <dbReference type="PROSITE-ProRule" id="PRU00076"/>
    </source>
</evidence>
<name>A0A482VUL5_ASBVE</name>
<dbReference type="PANTHER" id="PTHR22963:SF39">
    <property type="entry name" value="DUMPY"/>
    <property type="match status" value="1"/>
</dbReference>
<dbReference type="InterPro" id="IPR000742">
    <property type="entry name" value="EGF"/>
</dbReference>